<dbReference type="GO" id="GO:0032259">
    <property type="term" value="P:methylation"/>
    <property type="evidence" value="ECO:0007669"/>
    <property type="project" value="UniProtKB-KW"/>
</dbReference>
<dbReference type="PANTHER" id="PTHR43712">
    <property type="entry name" value="PUTATIVE (AFU_ORTHOLOGUE AFUA_4G14580)-RELATED"/>
    <property type="match status" value="1"/>
</dbReference>
<evidence type="ECO:0000313" key="7">
    <source>
        <dbReference type="Proteomes" id="UP001304461"/>
    </source>
</evidence>
<comment type="caution">
    <text evidence="6">The sequence shown here is derived from an EMBL/GenBank/DDBJ whole genome shotgun (WGS) entry which is preliminary data.</text>
</comment>
<dbReference type="InterPro" id="IPR036390">
    <property type="entry name" value="WH_DNA-bd_sf"/>
</dbReference>
<sequence length="368" mass="39942">MLSLPITPASAQPARTLAGGLRRLLQRLVADPAPLERTISGTLAQRSLVAAANTGILDALIDRPGSSEKELAALCHCSPYGVDILLQALAGAGLLSRSGQGWRVRHAYAPLLRRDTFLRTWLDYTDTVIAPALLSLEDSVRHGRPEGLSRLYGHDRQNFYAAVAGDPVNGPIFSRFMRAYSSINREAVARHSVFSGPLRILDLGGGDGDLAMAIVNHHPQALVTVADLPVVIERTRRTFDAHPEASRLHTVGVDLLQDQLPGGYDIILCAHVIDILSPEEIRGLLTRARQALAPKGKLVVFTPVTADHGRGPLINSLMGIYFLALARGKGRFYSTRTLQQLAADSGFRAFRDVPLPCDEVLLIAKRQD</sequence>
<proteinExistence type="predicted"/>
<dbReference type="InterPro" id="IPR029063">
    <property type="entry name" value="SAM-dependent_MTases_sf"/>
</dbReference>
<protein>
    <submittedName>
        <fullName evidence="6">Methyltransferase</fullName>
    </submittedName>
</protein>
<reference evidence="6 7" key="1">
    <citation type="submission" date="2023-12" db="EMBL/GenBank/DDBJ databases">
        <title>Baltic Sea Cyanobacteria.</title>
        <authorList>
            <person name="Delbaje E."/>
            <person name="Fewer D.P."/>
            <person name="Shishido T.K."/>
        </authorList>
    </citation>
    <scope>NUCLEOTIDE SEQUENCE [LARGE SCALE GENOMIC DNA]</scope>
    <source>
        <strain evidence="6 7">UHCC 0139</strain>
    </source>
</reference>
<feature type="domain" description="O-methyltransferase dimerisation" evidence="5">
    <location>
        <begin position="38"/>
        <end position="100"/>
    </location>
</feature>
<evidence type="ECO:0000256" key="1">
    <source>
        <dbReference type="ARBA" id="ARBA00022603"/>
    </source>
</evidence>
<gene>
    <name evidence="6" type="ORF">VB738_07500</name>
</gene>
<keyword evidence="7" id="KW-1185">Reference proteome</keyword>
<dbReference type="SUPFAM" id="SSF53335">
    <property type="entry name" value="S-adenosyl-L-methionine-dependent methyltransferases"/>
    <property type="match status" value="1"/>
</dbReference>
<dbReference type="PANTHER" id="PTHR43712:SF2">
    <property type="entry name" value="O-METHYLTRANSFERASE CICE"/>
    <property type="match status" value="1"/>
</dbReference>
<evidence type="ECO:0000256" key="3">
    <source>
        <dbReference type="ARBA" id="ARBA00022691"/>
    </source>
</evidence>
<dbReference type="Gene3D" id="3.40.50.150">
    <property type="entry name" value="Vaccinia Virus protein VP39"/>
    <property type="match status" value="1"/>
</dbReference>
<dbReference type="EMBL" id="JAYGHX010000003">
    <property type="protein sequence ID" value="MEA5391106.1"/>
    <property type="molecule type" value="Genomic_DNA"/>
</dbReference>
<name>A0ABU5RTN6_9CYAN</name>
<dbReference type="InterPro" id="IPR036388">
    <property type="entry name" value="WH-like_DNA-bd_sf"/>
</dbReference>
<dbReference type="PROSITE" id="PS51683">
    <property type="entry name" value="SAM_OMT_II"/>
    <property type="match status" value="1"/>
</dbReference>
<keyword evidence="1 6" id="KW-0489">Methyltransferase</keyword>
<organism evidence="6 7">
    <name type="scientific">Cyanobium gracile UHCC 0139</name>
    <dbReference type="NCBI Taxonomy" id="3110308"/>
    <lineage>
        <taxon>Bacteria</taxon>
        <taxon>Bacillati</taxon>
        <taxon>Cyanobacteriota</taxon>
        <taxon>Cyanophyceae</taxon>
        <taxon>Synechococcales</taxon>
        <taxon>Prochlorococcaceae</taxon>
        <taxon>Cyanobium</taxon>
    </lineage>
</organism>
<dbReference type="Gene3D" id="1.20.58.1390">
    <property type="match status" value="1"/>
</dbReference>
<keyword evidence="3" id="KW-0949">S-adenosyl-L-methionine</keyword>
<dbReference type="Pfam" id="PF08100">
    <property type="entry name" value="Dimerisation"/>
    <property type="match status" value="1"/>
</dbReference>
<evidence type="ECO:0000259" key="5">
    <source>
        <dbReference type="Pfam" id="PF08100"/>
    </source>
</evidence>
<dbReference type="InterPro" id="IPR012967">
    <property type="entry name" value="COMT_dimerisation"/>
</dbReference>
<dbReference type="SUPFAM" id="SSF46785">
    <property type="entry name" value="Winged helix' DNA-binding domain"/>
    <property type="match status" value="1"/>
</dbReference>
<keyword evidence="2" id="KW-0808">Transferase</keyword>
<dbReference type="RefSeq" id="WP_323305145.1">
    <property type="nucleotide sequence ID" value="NZ_JAYGHX010000003.1"/>
</dbReference>
<dbReference type="InterPro" id="IPR001077">
    <property type="entry name" value="COMT_C"/>
</dbReference>
<dbReference type="Pfam" id="PF00891">
    <property type="entry name" value="Methyltransf_2"/>
    <property type="match status" value="1"/>
</dbReference>
<feature type="domain" description="O-methyltransferase C-terminal" evidence="4">
    <location>
        <begin position="135"/>
        <end position="348"/>
    </location>
</feature>
<dbReference type="InterPro" id="IPR016461">
    <property type="entry name" value="COMT-like"/>
</dbReference>
<dbReference type="Proteomes" id="UP001304461">
    <property type="component" value="Unassembled WGS sequence"/>
</dbReference>
<evidence type="ECO:0000313" key="6">
    <source>
        <dbReference type="EMBL" id="MEA5391106.1"/>
    </source>
</evidence>
<accession>A0ABU5RTN6</accession>
<evidence type="ECO:0000259" key="4">
    <source>
        <dbReference type="Pfam" id="PF00891"/>
    </source>
</evidence>
<dbReference type="Gene3D" id="1.10.10.10">
    <property type="entry name" value="Winged helix-like DNA-binding domain superfamily/Winged helix DNA-binding domain"/>
    <property type="match status" value="1"/>
</dbReference>
<evidence type="ECO:0000256" key="2">
    <source>
        <dbReference type="ARBA" id="ARBA00022679"/>
    </source>
</evidence>
<dbReference type="GO" id="GO:0008168">
    <property type="term" value="F:methyltransferase activity"/>
    <property type="evidence" value="ECO:0007669"/>
    <property type="project" value="UniProtKB-KW"/>
</dbReference>